<proteinExistence type="predicted"/>
<gene>
    <name evidence="2" type="ORF">GCM10023211_14630</name>
</gene>
<comment type="caution">
    <text evidence="2">The sequence shown here is derived from an EMBL/GenBank/DDBJ whole genome shotgun (WGS) entry which is preliminary data.</text>
</comment>
<sequence>MENARFTGFILAIAIAIIFFIMVMLDKHYFNSRVANFLLNYKVRWIIIGGFFMVLIFFNMFR</sequence>
<protein>
    <submittedName>
        <fullName evidence="2">Uncharacterized protein</fullName>
    </submittedName>
</protein>
<keyword evidence="1" id="KW-0472">Membrane</keyword>
<dbReference type="Proteomes" id="UP001500171">
    <property type="component" value="Unassembled WGS sequence"/>
</dbReference>
<feature type="transmembrane region" description="Helical" evidence="1">
    <location>
        <begin position="45"/>
        <end position="61"/>
    </location>
</feature>
<evidence type="ECO:0000256" key="1">
    <source>
        <dbReference type="SAM" id="Phobius"/>
    </source>
</evidence>
<reference evidence="3" key="1">
    <citation type="journal article" date="2019" name="Int. J. Syst. Evol. Microbiol.">
        <title>The Global Catalogue of Microorganisms (GCM) 10K type strain sequencing project: providing services to taxonomists for standard genome sequencing and annotation.</title>
        <authorList>
            <consortium name="The Broad Institute Genomics Platform"/>
            <consortium name="The Broad Institute Genome Sequencing Center for Infectious Disease"/>
            <person name="Wu L."/>
            <person name="Ma J."/>
        </authorList>
    </citation>
    <scope>NUCLEOTIDE SEQUENCE [LARGE SCALE GENOMIC DNA]</scope>
    <source>
        <strain evidence="3">JCM 18050</strain>
    </source>
</reference>
<organism evidence="2 3">
    <name type="scientific">Orbus sasakiae</name>
    <dbReference type="NCBI Taxonomy" id="1078475"/>
    <lineage>
        <taxon>Bacteria</taxon>
        <taxon>Pseudomonadati</taxon>
        <taxon>Pseudomonadota</taxon>
        <taxon>Gammaproteobacteria</taxon>
        <taxon>Orbales</taxon>
        <taxon>Orbaceae</taxon>
        <taxon>Orbus</taxon>
    </lineage>
</organism>
<keyword evidence="3" id="KW-1185">Reference proteome</keyword>
<evidence type="ECO:0000313" key="2">
    <source>
        <dbReference type="EMBL" id="GAA5110305.1"/>
    </source>
</evidence>
<keyword evidence="1" id="KW-0812">Transmembrane</keyword>
<keyword evidence="1" id="KW-1133">Transmembrane helix</keyword>
<name>A0ABP9N5S9_9GAMM</name>
<accession>A0ABP9N5S9</accession>
<evidence type="ECO:0000313" key="3">
    <source>
        <dbReference type="Proteomes" id="UP001500171"/>
    </source>
</evidence>
<feature type="transmembrane region" description="Helical" evidence="1">
    <location>
        <begin position="6"/>
        <end position="25"/>
    </location>
</feature>
<dbReference type="EMBL" id="BAABHY010000001">
    <property type="protein sequence ID" value="GAA5110305.1"/>
    <property type="molecule type" value="Genomic_DNA"/>
</dbReference>